<dbReference type="Gene3D" id="2.170.130.10">
    <property type="entry name" value="TonB-dependent receptor, plug domain"/>
    <property type="match status" value="1"/>
</dbReference>
<proteinExistence type="predicted"/>
<dbReference type="InterPro" id="IPR057601">
    <property type="entry name" value="Oar-like_b-barrel"/>
</dbReference>
<dbReference type="GO" id="GO:0030246">
    <property type="term" value="F:carbohydrate binding"/>
    <property type="evidence" value="ECO:0007669"/>
    <property type="project" value="InterPro"/>
</dbReference>
<sequence length="1177" mass="125929">MRNRVVSSLVLAAVCVSAPVVSLAQYENGSLLGTIRDASGAAVPNADVTVVNTATGITSHVKTDADGNYDVPQIRVGVYTITATAPGFSKAVAEKIAVAVGNRQRIDLSLKVGGDETVIQVTDVAVQVETESTQRDQTITNYQTAALPLVSRNYSDFMGLVTGVRQAPSAATTSSNGNALVRLGAYNVNGQRSVQNNFLLDGMDNNAYGESNQGFDNQIISVPPDSVAQFSVVTNNQSAEYGRGSGATINVASQSGGNQFHGLLYDFLRNTSLNAAGFFKPPTGNVPFRKPTTNRNQFGGNIGGPIFKDKFFFFLDYEGLRSITKPLFVLTLPTQNELNGIFVTPVRNPLNPSVVYPAGTPIPTGAMNPLAVQIANAFKGISGLPVSGSPTTGQAAANYAVLVPFKDYGDKGDLRLDYAPNASSRYFVRVSQRKETGTNNPTIPEPLDGQSSGPQRILNQQIALGYTGIFGPNRVLDVRLGISKTKAGKTPLSIGSQNFNIPGLPTAANIAGGLPAIGISGGFTGFGRQTTNPQFQNPSLLDPKINYTWVKGSHSLKFGYEWEKIWMGVLDNNPLYGQFAFGGGYSACPAGTVIPGTSNTCSSATNAPVAQSSAKIADTYFADFLFGLTSSFAQSNYFEAHLRQTMQSVYAQDDWKVANNFTLSLGLRWEYGSPYSEKDNYISNWDPTSQTVLTLSPGAVAGNGITPVSNLGGTYGKTLVNPDLNDFAPRVGFAYAATPNTAIRGGFGIGYVHYTRAGSGDIIAINAPQAQFASVTQINPSATNHCTTPLPPNMVPIGATTPTCYATMEQGFPTGLTTNFNPATDNITWRPKNTRDSYVQSWYLAIQRQLFKNALVDVAYVGNHGVKLEGILNGNQRTVLGGTTAAPLYSRPFSNWSSDITEALNQSMSNYNALQVRYEQRMVAGLTLLNSFTWSRSLDNASASLEGNTPSPQDASNLSREYAQSDYNTPVINVTSLVYELPFGRGRKFGGNMNSVENFILGDWQISGVNTAQGGTPFNITYSPNSAQLASTQITASYRGVNLYRPNRVAGVPLTQGRSVKQPTTGYIQYINYNALVLPSITNAAGTLQSPFGNLSRNAGRSPALYQTDMSVSKKFVTPIESLKVEFRSELYNVFNHTNLYLPSSPTGTQGAAPNAGGIITSTFTPRVIQFALKAMF</sequence>
<evidence type="ECO:0000313" key="12">
    <source>
        <dbReference type="Proteomes" id="UP000182427"/>
    </source>
</evidence>
<dbReference type="Gene3D" id="2.40.170.20">
    <property type="entry name" value="TonB-dependent receptor, beta-barrel domain"/>
    <property type="match status" value="1"/>
</dbReference>
<dbReference type="Proteomes" id="UP000182427">
    <property type="component" value="Chromosome I"/>
</dbReference>
<keyword evidence="2" id="KW-0813">Transport</keyword>
<comment type="subcellular location">
    <subcellularLocation>
        <location evidence="1">Cell outer membrane</location>
        <topology evidence="1">Multi-pass membrane protein</topology>
    </subcellularLocation>
</comment>
<keyword evidence="12" id="KW-1185">Reference proteome</keyword>
<reference evidence="11 12" key="1">
    <citation type="submission" date="2016-10" db="EMBL/GenBank/DDBJ databases">
        <authorList>
            <person name="de Groot N.N."/>
        </authorList>
    </citation>
    <scope>NUCLEOTIDE SEQUENCE [LARGE SCALE GENOMIC DNA]</scope>
    <source>
        <strain evidence="11 12">GAS232</strain>
    </source>
</reference>
<protein>
    <submittedName>
        <fullName evidence="11">TonB-dependent Receptor Plug Domain</fullName>
    </submittedName>
</protein>
<dbReference type="Pfam" id="PF25183">
    <property type="entry name" value="OMP_b-brl_4"/>
    <property type="match status" value="1"/>
</dbReference>
<dbReference type="InterPro" id="IPR037066">
    <property type="entry name" value="Plug_dom_sf"/>
</dbReference>
<name>A0A1G7N668_9BACT</name>
<keyword evidence="4" id="KW-0812">Transmembrane</keyword>
<feature type="region of interest" description="Disordered" evidence="7">
    <location>
        <begin position="432"/>
        <end position="453"/>
    </location>
</feature>
<evidence type="ECO:0000256" key="5">
    <source>
        <dbReference type="ARBA" id="ARBA00023136"/>
    </source>
</evidence>
<dbReference type="InterPro" id="IPR039426">
    <property type="entry name" value="TonB-dep_rcpt-like"/>
</dbReference>
<organism evidence="11 12">
    <name type="scientific">Terriglobus roseus</name>
    <dbReference type="NCBI Taxonomy" id="392734"/>
    <lineage>
        <taxon>Bacteria</taxon>
        <taxon>Pseudomonadati</taxon>
        <taxon>Acidobacteriota</taxon>
        <taxon>Terriglobia</taxon>
        <taxon>Terriglobales</taxon>
        <taxon>Acidobacteriaceae</taxon>
        <taxon>Terriglobus</taxon>
    </lineage>
</organism>
<accession>A0A1G7N668</accession>
<evidence type="ECO:0000256" key="4">
    <source>
        <dbReference type="ARBA" id="ARBA00022692"/>
    </source>
</evidence>
<evidence type="ECO:0000256" key="1">
    <source>
        <dbReference type="ARBA" id="ARBA00004571"/>
    </source>
</evidence>
<evidence type="ECO:0000256" key="7">
    <source>
        <dbReference type="SAM" id="MobiDB-lite"/>
    </source>
</evidence>
<dbReference type="SUPFAM" id="SSF56935">
    <property type="entry name" value="Porins"/>
    <property type="match status" value="1"/>
</dbReference>
<evidence type="ECO:0000256" key="2">
    <source>
        <dbReference type="ARBA" id="ARBA00022448"/>
    </source>
</evidence>
<evidence type="ECO:0000259" key="10">
    <source>
        <dbReference type="Pfam" id="PF25183"/>
    </source>
</evidence>
<keyword evidence="3" id="KW-1134">Transmembrane beta strand</keyword>
<evidence type="ECO:0000313" key="11">
    <source>
        <dbReference type="EMBL" id="SDF69543.1"/>
    </source>
</evidence>
<keyword evidence="8" id="KW-0732">Signal</keyword>
<evidence type="ECO:0000256" key="3">
    <source>
        <dbReference type="ARBA" id="ARBA00022452"/>
    </source>
</evidence>
<keyword evidence="5" id="KW-0472">Membrane</keyword>
<dbReference type="GO" id="GO:0015344">
    <property type="term" value="F:siderophore uptake transmembrane transporter activity"/>
    <property type="evidence" value="ECO:0007669"/>
    <property type="project" value="TreeGrafter"/>
</dbReference>
<evidence type="ECO:0000259" key="9">
    <source>
        <dbReference type="Pfam" id="PF07715"/>
    </source>
</evidence>
<dbReference type="SUPFAM" id="SSF49452">
    <property type="entry name" value="Starch-binding domain-like"/>
    <property type="match status" value="1"/>
</dbReference>
<dbReference type="GO" id="GO:0009279">
    <property type="term" value="C:cell outer membrane"/>
    <property type="evidence" value="ECO:0007669"/>
    <property type="project" value="UniProtKB-SubCell"/>
</dbReference>
<dbReference type="InterPro" id="IPR036942">
    <property type="entry name" value="Beta-barrel_TonB_sf"/>
</dbReference>
<evidence type="ECO:0000256" key="6">
    <source>
        <dbReference type="ARBA" id="ARBA00023237"/>
    </source>
</evidence>
<dbReference type="Pfam" id="PF13620">
    <property type="entry name" value="CarboxypepD_reg"/>
    <property type="match status" value="1"/>
</dbReference>
<keyword evidence="11" id="KW-0675">Receptor</keyword>
<feature type="domain" description="TonB-dependent receptor plug" evidence="9">
    <location>
        <begin position="135"/>
        <end position="246"/>
    </location>
</feature>
<feature type="signal peptide" evidence="8">
    <location>
        <begin position="1"/>
        <end position="24"/>
    </location>
</feature>
<dbReference type="PANTHER" id="PTHR30069:SF46">
    <property type="entry name" value="OAR PROTEIN"/>
    <property type="match status" value="1"/>
</dbReference>
<dbReference type="AlphaFoldDB" id="A0A1G7N668"/>
<dbReference type="Gene3D" id="2.60.40.1120">
    <property type="entry name" value="Carboxypeptidase-like, regulatory domain"/>
    <property type="match status" value="1"/>
</dbReference>
<dbReference type="OrthoDB" id="97893at2"/>
<dbReference type="InterPro" id="IPR012910">
    <property type="entry name" value="Plug_dom"/>
</dbReference>
<gene>
    <name evidence="11" type="ORF">SAMN05444167_3025</name>
</gene>
<dbReference type="InterPro" id="IPR013784">
    <property type="entry name" value="Carb-bd-like_fold"/>
</dbReference>
<dbReference type="EMBL" id="LT629690">
    <property type="protein sequence ID" value="SDF69543.1"/>
    <property type="molecule type" value="Genomic_DNA"/>
</dbReference>
<dbReference type="PANTHER" id="PTHR30069">
    <property type="entry name" value="TONB-DEPENDENT OUTER MEMBRANE RECEPTOR"/>
    <property type="match status" value="1"/>
</dbReference>
<dbReference type="Pfam" id="PF07715">
    <property type="entry name" value="Plug"/>
    <property type="match status" value="1"/>
</dbReference>
<evidence type="ECO:0000256" key="8">
    <source>
        <dbReference type="SAM" id="SignalP"/>
    </source>
</evidence>
<dbReference type="GO" id="GO:0044718">
    <property type="term" value="P:siderophore transmembrane transport"/>
    <property type="evidence" value="ECO:0007669"/>
    <property type="project" value="TreeGrafter"/>
</dbReference>
<feature type="chain" id="PRO_5009242043" evidence="8">
    <location>
        <begin position="25"/>
        <end position="1177"/>
    </location>
</feature>
<dbReference type="RefSeq" id="WP_083345873.1">
    <property type="nucleotide sequence ID" value="NZ_LT629690.1"/>
</dbReference>
<feature type="domain" description="TonB-dependent transporter Oar-like beta-barrel" evidence="10">
    <location>
        <begin position="254"/>
        <end position="1170"/>
    </location>
</feature>
<keyword evidence="6" id="KW-0998">Cell outer membrane</keyword>